<keyword evidence="2" id="KW-1185">Reference proteome</keyword>
<dbReference type="AlphaFoldDB" id="A0A8X6KWW2"/>
<evidence type="ECO:0000313" key="2">
    <source>
        <dbReference type="Proteomes" id="UP000887116"/>
    </source>
</evidence>
<comment type="caution">
    <text evidence="1">The sequence shown here is derived from an EMBL/GenBank/DDBJ whole genome shotgun (WGS) entry which is preliminary data.</text>
</comment>
<evidence type="ECO:0000313" key="1">
    <source>
        <dbReference type="EMBL" id="GFQ85338.1"/>
    </source>
</evidence>
<accession>A0A8X6KWW2</accession>
<dbReference type="Proteomes" id="UP000887116">
    <property type="component" value="Unassembled WGS sequence"/>
</dbReference>
<gene>
    <name evidence="1" type="ORF">TNCT_30561</name>
</gene>
<dbReference type="EMBL" id="BMAO01022899">
    <property type="protein sequence ID" value="GFQ85338.1"/>
    <property type="molecule type" value="Genomic_DNA"/>
</dbReference>
<proteinExistence type="predicted"/>
<name>A0A8X6KWW2_TRICU</name>
<sequence>MNQRSHSSDRRYLVIFAPKTKRLEWGERFRARRGEVRGWANTEGWGTHGIDPFRRERLRVAASHNTMLRAATGLRVKRPTDGPP</sequence>
<reference evidence="1" key="1">
    <citation type="submission" date="2020-07" db="EMBL/GenBank/DDBJ databases">
        <title>Multicomponent nature underlies the extraordinary mechanical properties of spider dragline silk.</title>
        <authorList>
            <person name="Kono N."/>
            <person name="Nakamura H."/>
            <person name="Mori M."/>
            <person name="Yoshida Y."/>
            <person name="Ohtoshi R."/>
            <person name="Malay A.D."/>
            <person name="Moran D.A.P."/>
            <person name="Tomita M."/>
            <person name="Numata K."/>
            <person name="Arakawa K."/>
        </authorList>
    </citation>
    <scope>NUCLEOTIDE SEQUENCE</scope>
</reference>
<protein>
    <submittedName>
        <fullName evidence="1">Uncharacterized protein</fullName>
    </submittedName>
</protein>
<organism evidence="1 2">
    <name type="scientific">Trichonephila clavata</name>
    <name type="common">Joro spider</name>
    <name type="synonym">Nephila clavata</name>
    <dbReference type="NCBI Taxonomy" id="2740835"/>
    <lineage>
        <taxon>Eukaryota</taxon>
        <taxon>Metazoa</taxon>
        <taxon>Ecdysozoa</taxon>
        <taxon>Arthropoda</taxon>
        <taxon>Chelicerata</taxon>
        <taxon>Arachnida</taxon>
        <taxon>Araneae</taxon>
        <taxon>Araneomorphae</taxon>
        <taxon>Entelegynae</taxon>
        <taxon>Araneoidea</taxon>
        <taxon>Nephilidae</taxon>
        <taxon>Trichonephila</taxon>
    </lineage>
</organism>